<dbReference type="InterPro" id="IPR039163">
    <property type="entry name" value="EMC7"/>
</dbReference>
<evidence type="ECO:0000256" key="2">
    <source>
        <dbReference type="ARBA" id="ARBA00008880"/>
    </source>
</evidence>
<evidence type="ECO:0000256" key="11">
    <source>
        <dbReference type="SAM" id="SignalP"/>
    </source>
</evidence>
<comment type="caution">
    <text evidence="13">The sequence shown here is derived from an EMBL/GenBank/DDBJ whole genome shotgun (WGS) entry which is preliminary data.</text>
</comment>
<feature type="signal peptide" evidence="11">
    <location>
        <begin position="1"/>
        <end position="19"/>
    </location>
</feature>
<evidence type="ECO:0000256" key="7">
    <source>
        <dbReference type="ARBA" id="ARBA00023277"/>
    </source>
</evidence>
<evidence type="ECO:0000256" key="3">
    <source>
        <dbReference type="ARBA" id="ARBA00022692"/>
    </source>
</evidence>
<evidence type="ECO:0000256" key="8">
    <source>
        <dbReference type="ARBA" id="ARBA00023326"/>
    </source>
</evidence>
<proteinExistence type="inferred from homology"/>
<keyword evidence="6 10" id="KW-0472">Membrane</keyword>
<evidence type="ECO:0000256" key="5">
    <source>
        <dbReference type="ARBA" id="ARBA00022989"/>
    </source>
</evidence>
<evidence type="ECO:0000313" key="13">
    <source>
        <dbReference type="EMBL" id="THH20251.1"/>
    </source>
</evidence>
<organism evidence="13 14">
    <name type="scientific">Bondarzewia mesenterica</name>
    <dbReference type="NCBI Taxonomy" id="1095465"/>
    <lineage>
        <taxon>Eukaryota</taxon>
        <taxon>Fungi</taxon>
        <taxon>Dikarya</taxon>
        <taxon>Basidiomycota</taxon>
        <taxon>Agaricomycotina</taxon>
        <taxon>Agaricomycetes</taxon>
        <taxon>Russulales</taxon>
        <taxon>Bondarzewiaceae</taxon>
        <taxon>Bondarzewia</taxon>
    </lineage>
</organism>
<dbReference type="InterPro" id="IPR013784">
    <property type="entry name" value="Carb-bd-like_fold"/>
</dbReference>
<evidence type="ECO:0000256" key="6">
    <source>
        <dbReference type="ARBA" id="ARBA00023136"/>
    </source>
</evidence>
<reference evidence="13 14" key="1">
    <citation type="submission" date="2019-02" db="EMBL/GenBank/DDBJ databases">
        <title>Genome sequencing of the rare red list fungi Bondarzewia mesenterica.</title>
        <authorList>
            <person name="Buettner E."/>
            <person name="Kellner H."/>
        </authorList>
    </citation>
    <scope>NUCLEOTIDE SEQUENCE [LARGE SCALE GENOMIC DNA]</scope>
    <source>
        <strain evidence="13 14">DSM 108281</strain>
    </source>
</reference>
<keyword evidence="4 11" id="KW-0732">Signal</keyword>
<dbReference type="Gene3D" id="2.60.40.1120">
    <property type="entry name" value="Carboxypeptidase-like, regulatory domain"/>
    <property type="match status" value="1"/>
</dbReference>
<keyword evidence="8" id="KW-0624">Polysaccharide degradation</keyword>
<evidence type="ECO:0000256" key="10">
    <source>
        <dbReference type="SAM" id="Phobius"/>
    </source>
</evidence>
<comment type="subcellular location">
    <subcellularLocation>
        <location evidence="1">Membrane</location>
        <topology evidence="1">Single-pass membrane protein</topology>
    </subcellularLocation>
</comment>
<dbReference type="Pfam" id="PF09430">
    <property type="entry name" value="EMC7_beta-sandw"/>
    <property type="match status" value="1"/>
</dbReference>
<feature type="region of interest" description="Disordered" evidence="9">
    <location>
        <begin position="204"/>
        <end position="235"/>
    </location>
</feature>
<name>A0A4S4M782_9AGAM</name>
<feature type="domain" description="ER membrane protein complex subunit 7 beta-sandwich" evidence="12">
    <location>
        <begin position="40"/>
        <end position="148"/>
    </location>
</feature>
<gene>
    <name evidence="13" type="ORF">EW146_g1095</name>
</gene>
<evidence type="ECO:0000256" key="1">
    <source>
        <dbReference type="ARBA" id="ARBA00004167"/>
    </source>
</evidence>
<dbReference type="InterPro" id="IPR019008">
    <property type="entry name" value="Beta_sandwich_EMC7"/>
</dbReference>
<dbReference type="GO" id="GO:0030246">
    <property type="term" value="F:carbohydrate binding"/>
    <property type="evidence" value="ECO:0007669"/>
    <property type="project" value="InterPro"/>
</dbReference>
<dbReference type="SUPFAM" id="SSF49452">
    <property type="entry name" value="Starch-binding domain-like"/>
    <property type="match status" value="1"/>
</dbReference>
<evidence type="ECO:0000256" key="4">
    <source>
        <dbReference type="ARBA" id="ARBA00022729"/>
    </source>
</evidence>
<sequence length="235" mass="25758">MTRLTTVLALLSTCYSVLAIDLTGRIQWNEHCPNSSALGSATVVLDDAVATGSVTRNGHFIIPDVEPGTYVLSVISHNYQFEQLRVDVAAPPSPPEIRPYIPGTPLNPRSPVKLPYPITLGSRGQNAYFVPPQSFNLIGMFQNPMMLMMVFAGVMMLAMPYLMKNMDPEMVQEFKENQVKMASLQSSLQNGDLKSGFSALLSGEEPRTAVTTATNRQPNSASNTAKNRSGHKKRR</sequence>
<keyword evidence="3 10" id="KW-0812">Transmembrane</keyword>
<dbReference type="OrthoDB" id="27095at2759"/>
<comment type="similarity">
    <text evidence="2">Belongs to the EMC7 family.</text>
</comment>
<feature type="compositionally biased region" description="Polar residues" evidence="9">
    <location>
        <begin position="209"/>
        <end position="227"/>
    </location>
</feature>
<keyword evidence="7" id="KW-0119">Carbohydrate metabolism</keyword>
<feature type="transmembrane region" description="Helical" evidence="10">
    <location>
        <begin position="145"/>
        <end position="163"/>
    </location>
</feature>
<evidence type="ECO:0000256" key="9">
    <source>
        <dbReference type="SAM" id="MobiDB-lite"/>
    </source>
</evidence>
<dbReference type="AlphaFoldDB" id="A0A4S4M782"/>
<dbReference type="PANTHER" id="PTHR13605">
    <property type="entry name" value="ER MEMBRANE PROTEIN COMPLEX SUBUNIT 7"/>
    <property type="match status" value="1"/>
</dbReference>
<evidence type="ECO:0000313" key="14">
    <source>
        <dbReference type="Proteomes" id="UP000310158"/>
    </source>
</evidence>
<keyword evidence="14" id="KW-1185">Reference proteome</keyword>
<dbReference type="PANTHER" id="PTHR13605:SF4">
    <property type="entry name" value="ER MEMBRANE PROTEIN COMPLEX SUBUNIT 7"/>
    <property type="match status" value="1"/>
</dbReference>
<protein>
    <recommendedName>
        <fullName evidence="12">ER membrane protein complex subunit 7 beta-sandwich domain-containing protein</fullName>
    </recommendedName>
</protein>
<accession>A0A4S4M782</accession>
<dbReference type="Proteomes" id="UP000310158">
    <property type="component" value="Unassembled WGS sequence"/>
</dbReference>
<feature type="chain" id="PRO_5020708390" description="ER membrane protein complex subunit 7 beta-sandwich domain-containing protein" evidence="11">
    <location>
        <begin position="20"/>
        <end position="235"/>
    </location>
</feature>
<evidence type="ECO:0000259" key="12">
    <source>
        <dbReference type="Pfam" id="PF09430"/>
    </source>
</evidence>
<dbReference type="GO" id="GO:0000272">
    <property type="term" value="P:polysaccharide catabolic process"/>
    <property type="evidence" value="ECO:0007669"/>
    <property type="project" value="UniProtKB-KW"/>
</dbReference>
<dbReference type="GO" id="GO:0072546">
    <property type="term" value="C:EMC complex"/>
    <property type="evidence" value="ECO:0007669"/>
    <property type="project" value="TreeGrafter"/>
</dbReference>
<dbReference type="EMBL" id="SGPL01000026">
    <property type="protein sequence ID" value="THH20251.1"/>
    <property type="molecule type" value="Genomic_DNA"/>
</dbReference>
<keyword evidence="5 10" id="KW-1133">Transmembrane helix</keyword>